<organism evidence="1">
    <name type="scientific">Harvfovirus sp</name>
    <dbReference type="NCBI Taxonomy" id="2487768"/>
    <lineage>
        <taxon>Viruses</taxon>
        <taxon>Varidnaviria</taxon>
        <taxon>Bamfordvirae</taxon>
        <taxon>Nucleocytoviricota</taxon>
        <taxon>Megaviricetes</taxon>
        <taxon>Imitervirales</taxon>
        <taxon>Mimiviridae</taxon>
        <taxon>Klosneuvirinae</taxon>
    </lineage>
</organism>
<dbReference type="EMBL" id="MK072277">
    <property type="protein sequence ID" value="AYV81468.1"/>
    <property type="molecule type" value="Genomic_DNA"/>
</dbReference>
<sequence length="169" mass="19738">MQSKKWVLFWRYHSEYLLADPCLKLPTDQKMITIVLSATDKLKKRHILHQSILNHVHLYNTPYRGKDADYDEEYYHFSECNRCTTTELTLPDFLSSVEWDIGKEHNCSLLDLHKDICIECRIKSLIPILGTETISNGELTARSSNTATPLTISLIKQTYIWNPTKYFPD</sequence>
<protein>
    <submittedName>
        <fullName evidence="1">Uncharacterized protein</fullName>
    </submittedName>
</protein>
<proteinExistence type="predicted"/>
<gene>
    <name evidence="1" type="ORF">Harvfovirus35_17</name>
</gene>
<reference evidence="1" key="1">
    <citation type="submission" date="2018-10" db="EMBL/GenBank/DDBJ databases">
        <title>Hidden diversity of soil giant viruses.</title>
        <authorList>
            <person name="Schulz F."/>
            <person name="Alteio L."/>
            <person name="Goudeau D."/>
            <person name="Ryan E.M."/>
            <person name="Malmstrom R.R."/>
            <person name="Blanchard J."/>
            <person name="Woyke T."/>
        </authorList>
    </citation>
    <scope>NUCLEOTIDE SEQUENCE</scope>
    <source>
        <strain evidence="1">HAV1</strain>
    </source>
</reference>
<name>A0A3G5A2L8_9VIRU</name>
<evidence type="ECO:0000313" key="1">
    <source>
        <dbReference type="EMBL" id="AYV81468.1"/>
    </source>
</evidence>
<accession>A0A3G5A2L8</accession>